<evidence type="ECO:0000256" key="1">
    <source>
        <dbReference type="SAM" id="SignalP"/>
    </source>
</evidence>
<name>A0A8R1DZW6_CAEJA</name>
<evidence type="ECO:0000259" key="2">
    <source>
        <dbReference type="Pfam" id="PF01579"/>
    </source>
</evidence>
<accession>A0A8R1DZW6</accession>
<proteinExistence type="predicted"/>
<sequence length="175" mass="19336">MQLNVLLLAAALPLLLTTTLAAVPCHHSDVVKSMECKPLLGQLAGEMAKYPEMPPPDELKAFAHMCKRALSCMQSIKCDVLKTATMLIAKTCTGINLMSGSFGKCIDDIRNNPPSLEKYPCARLLKTELGRPGNCQMYQDELECTTKLTMDRCGNEAVEEMTTNMGYIKEMMECH</sequence>
<dbReference type="Pfam" id="PF01579">
    <property type="entry name" value="DUF19"/>
    <property type="match status" value="1"/>
</dbReference>
<dbReference type="PANTHER" id="PTHR31897:SF3">
    <property type="entry name" value="DUF19 DOMAIN-CONTAINING PROTEIN"/>
    <property type="match status" value="1"/>
</dbReference>
<reference evidence="3" key="2">
    <citation type="submission" date="2022-06" db="UniProtKB">
        <authorList>
            <consortium name="EnsemblMetazoa"/>
        </authorList>
    </citation>
    <scope>IDENTIFICATION</scope>
    <source>
        <strain evidence="3">DF5081</strain>
    </source>
</reference>
<dbReference type="OMA" id="IAKTCTG"/>
<dbReference type="Proteomes" id="UP000005237">
    <property type="component" value="Unassembled WGS sequence"/>
</dbReference>
<dbReference type="EnsemblMetazoa" id="CJA15853c.1">
    <property type="protein sequence ID" value="CJA15853c.1"/>
    <property type="gene ID" value="WBGene00135057"/>
</dbReference>
<keyword evidence="1" id="KW-0732">Signal</keyword>
<evidence type="ECO:0000313" key="4">
    <source>
        <dbReference type="Proteomes" id="UP000005237"/>
    </source>
</evidence>
<feature type="signal peptide" evidence="1">
    <location>
        <begin position="1"/>
        <end position="21"/>
    </location>
</feature>
<keyword evidence="4" id="KW-1185">Reference proteome</keyword>
<evidence type="ECO:0000313" key="3">
    <source>
        <dbReference type="EnsemblMetazoa" id="CJA15853c.1"/>
    </source>
</evidence>
<protein>
    <submittedName>
        <fullName evidence="3">DUF19 domain-containing protein</fullName>
    </submittedName>
</protein>
<dbReference type="PANTHER" id="PTHR31897">
    <property type="entry name" value="PROTEIN CBG17011-RELATED"/>
    <property type="match status" value="1"/>
</dbReference>
<dbReference type="InterPro" id="IPR002542">
    <property type="entry name" value="T20D4.11-like_dom"/>
</dbReference>
<dbReference type="AlphaFoldDB" id="A0A8R1DZW6"/>
<organism evidence="3 4">
    <name type="scientific">Caenorhabditis japonica</name>
    <dbReference type="NCBI Taxonomy" id="281687"/>
    <lineage>
        <taxon>Eukaryota</taxon>
        <taxon>Metazoa</taxon>
        <taxon>Ecdysozoa</taxon>
        <taxon>Nematoda</taxon>
        <taxon>Chromadorea</taxon>
        <taxon>Rhabditida</taxon>
        <taxon>Rhabditina</taxon>
        <taxon>Rhabditomorpha</taxon>
        <taxon>Rhabditoidea</taxon>
        <taxon>Rhabditidae</taxon>
        <taxon>Peloderinae</taxon>
        <taxon>Caenorhabditis</taxon>
    </lineage>
</organism>
<feature type="domain" description="T20D4.11-like" evidence="2">
    <location>
        <begin position="25"/>
        <end position="174"/>
    </location>
</feature>
<reference evidence="4" key="1">
    <citation type="submission" date="2010-08" db="EMBL/GenBank/DDBJ databases">
        <authorList>
            <consortium name="Caenorhabditis japonica Sequencing Consortium"/>
            <person name="Wilson R.K."/>
        </authorList>
    </citation>
    <scope>NUCLEOTIDE SEQUENCE [LARGE SCALE GENOMIC DNA]</scope>
    <source>
        <strain evidence="4">DF5081</strain>
    </source>
</reference>
<feature type="chain" id="PRO_5035853310" evidence="1">
    <location>
        <begin position="22"/>
        <end position="175"/>
    </location>
</feature>